<name>A0AA38NUW5_9AGAR</name>
<dbReference type="EMBL" id="MU807825">
    <property type="protein sequence ID" value="KAJ3831083.1"/>
    <property type="molecule type" value="Genomic_DNA"/>
</dbReference>
<organism evidence="2 3">
    <name type="scientific">Lentinula raphanica</name>
    <dbReference type="NCBI Taxonomy" id="153919"/>
    <lineage>
        <taxon>Eukaryota</taxon>
        <taxon>Fungi</taxon>
        <taxon>Dikarya</taxon>
        <taxon>Basidiomycota</taxon>
        <taxon>Agaricomycotina</taxon>
        <taxon>Agaricomycetes</taxon>
        <taxon>Agaricomycetidae</taxon>
        <taxon>Agaricales</taxon>
        <taxon>Marasmiineae</taxon>
        <taxon>Omphalotaceae</taxon>
        <taxon>Lentinula</taxon>
    </lineage>
</organism>
<gene>
    <name evidence="2" type="ORF">F5878DRAFT_667943</name>
</gene>
<proteinExistence type="predicted"/>
<evidence type="ECO:0000313" key="3">
    <source>
        <dbReference type="Proteomes" id="UP001163846"/>
    </source>
</evidence>
<accession>A0AA38NUW5</accession>
<sequence length="105" mass="11957">MYTKISNRAPPHHPRVQLHFRPAPPYATLDPPVRQRDLYPPRRACYRTAADSKSFNTYFFHPSTAPHTAPISSQDVGRPRIRQLVLSMAPTLSFLHPARTVLDPS</sequence>
<evidence type="ECO:0000313" key="2">
    <source>
        <dbReference type="EMBL" id="KAJ3831083.1"/>
    </source>
</evidence>
<dbReference type="Proteomes" id="UP001163846">
    <property type="component" value="Unassembled WGS sequence"/>
</dbReference>
<keyword evidence="3" id="KW-1185">Reference proteome</keyword>
<evidence type="ECO:0000256" key="1">
    <source>
        <dbReference type="SAM" id="MobiDB-lite"/>
    </source>
</evidence>
<dbReference type="AlphaFoldDB" id="A0AA38NUW5"/>
<protein>
    <submittedName>
        <fullName evidence="2">Uncharacterized protein</fullName>
    </submittedName>
</protein>
<feature type="region of interest" description="Disordered" evidence="1">
    <location>
        <begin position="1"/>
        <end position="38"/>
    </location>
</feature>
<reference evidence="2" key="1">
    <citation type="submission" date="2022-08" db="EMBL/GenBank/DDBJ databases">
        <authorList>
            <consortium name="DOE Joint Genome Institute"/>
            <person name="Min B."/>
            <person name="Riley R."/>
            <person name="Sierra-Patev S."/>
            <person name="Naranjo-Ortiz M."/>
            <person name="Looney B."/>
            <person name="Konkel Z."/>
            <person name="Slot J.C."/>
            <person name="Sakamoto Y."/>
            <person name="Steenwyk J.L."/>
            <person name="Rokas A."/>
            <person name="Carro J."/>
            <person name="Camarero S."/>
            <person name="Ferreira P."/>
            <person name="Molpeceres G."/>
            <person name="Ruiz-Duenas F.J."/>
            <person name="Serrano A."/>
            <person name="Henrissat B."/>
            <person name="Drula E."/>
            <person name="Hughes K.W."/>
            <person name="Mata J.L."/>
            <person name="Ishikawa N.K."/>
            <person name="Vargas-Isla R."/>
            <person name="Ushijima S."/>
            <person name="Smith C.A."/>
            <person name="Ahrendt S."/>
            <person name="Andreopoulos W."/>
            <person name="He G."/>
            <person name="Labutti K."/>
            <person name="Lipzen A."/>
            <person name="Ng V."/>
            <person name="Sandor L."/>
            <person name="Barry K."/>
            <person name="Martinez A.T."/>
            <person name="Xiao Y."/>
            <person name="Gibbons J.G."/>
            <person name="Terashima K."/>
            <person name="Hibbett D.S."/>
            <person name="Grigoriev I.V."/>
        </authorList>
    </citation>
    <scope>NUCLEOTIDE SEQUENCE</scope>
    <source>
        <strain evidence="2">TFB9207</strain>
    </source>
</reference>
<comment type="caution">
    <text evidence="2">The sequence shown here is derived from an EMBL/GenBank/DDBJ whole genome shotgun (WGS) entry which is preliminary data.</text>
</comment>